<keyword evidence="2" id="KW-1185">Reference proteome</keyword>
<accession>A0A2U9AVG1</accession>
<dbReference type="EMBL" id="CP026243">
    <property type="protein sequence ID" value="AWO95664.1"/>
    <property type="molecule type" value="Genomic_DNA"/>
</dbReference>
<gene>
    <name evidence="1" type="ORF">SMAX5B_006711</name>
</gene>
<name>A0A2U9AVG1_SCOMX</name>
<dbReference type="Proteomes" id="UP000246464">
    <property type="component" value="Chromosome 1"/>
</dbReference>
<organism evidence="1 2">
    <name type="scientific">Scophthalmus maximus</name>
    <name type="common">Turbot</name>
    <name type="synonym">Psetta maxima</name>
    <dbReference type="NCBI Taxonomy" id="52904"/>
    <lineage>
        <taxon>Eukaryota</taxon>
        <taxon>Metazoa</taxon>
        <taxon>Chordata</taxon>
        <taxon>Craniata</taxon>
        <taxon>Vertebrata</taxon>
        <taxon>Euteleostomi</taxon>
        <taxon>Actinopterygii</taxon>
        <taxon>Neopterygii</taxon>
        <taxon>Teleostei</taxon>
        <taxon>Neoteleostei</taxon>
        <taxon>Acanthomorphata</taxon>
        <taxon>Carangaria</taxon>
        <taxon>Pleuronectiformes</taxon>
        <taxon>Pleuronectoidei</taxon>
        <taxon>Scophthalmidae</taxon>
        <taxon>Scophthalmus</taxon>
    </lineage>
</organism>
<sequence length="75" mass="8288">MSGGGGEREREFAPACSYTRELIAAHHSHRPQMARGNGGGIAREKEDVQYRRSQAALAAETQHTVTNHARLKLNF</sequence>
<proteinExistence type="predicted"/>
<evidence type="ECO:0000313" key="1">
    <source>
        <dbReference type="EMBL" id="AWO95664.1"/>
    </source>
</evidence>
<protein>
    <submittedName>
        <fullName evidence="1">Uncharacterized protein</fullName>
    </submittedName>
</protein>
<reference evidence="1 2" key="1">
    <citation type="submission" date="2017-12" db="EMBL/GenBank/DDBJ databases">
        <title>Integrating genomic resources of turbot (Scophthalmus maximus) in depth evaluation of genetic and physical mapping variation across individuals.</title>
        <authorList>
            <person name="Martinez P."/>
        </authorList>
    </citation>
    <scope>NUCLEOTIDE SEQUENCE [LARGE SCALE GENOMIC DNA]</scope>
</reference>
<evidence type="ECO:0000313" key="2">
    <source>
        <dbReference type="Proteomes" id="UP000246464"/>
    </source>
</evidence>
<dbReference type="AlphaFoldDB" id="A0A2U9AVG1"/>